<dbReference type="AlphaFoldDB" id="H2XV04"/>
<keyword evidence="2" id="KW-1185">Reference proteome</keyword>
<reference evidence="1" key="4">
    <citation type="submission" date="2025-09" db="UniProtKB">
        <authorList>
            <consortium name="Ensembl"/>
        </authorList>
    </citation>
    <scope>IDENTIFICATION</scope>
</reference>
<evidence type="ECO:0000313" key="1">
    <source>
        <dbReference type="Ensembl" id="ENSCINP00000033488.1"/>
    </source>
</evidence>
<dbReference type="HOGENOM" id="CLU_3282091_0_0_1"/>
<accession>H2XV04</accession>
<dbReference type="Ensembl" id="ENSCINT00000035568.1">
    <property type="protein sequence ID" value="ENSCINP00000033488.1"/>
    <property type="gene ID" value="ENSCING00000018432.1"/>
</dbReference>
<reference evidence="1" key="3">
    <citation type="submission" date="2025-08" db="UniProtKB">
        <authorList>
            <consortium name="Ensembl"/>
        </authorList>
    </citation>
    <scope>IDENTIFICATION</scope>
</reference>
<name>H2XV04_CIOIN</name>
<protein>
    <submittedName>
        <fullName evidence="1">Uncharacterized protein</fullName>
    </submittedName>
</protein>
<dbReference type="EMBL" id="EAAA01001918">
    <property type="status" value="NOT_ANNOTATED_CDS"/>
    <property type="molecule type" value="Genomic_DNA"/>
</dbReference>
<reference evidence="1" key="2">
    <citation type="journal article" date="2008" name="Genome Biol.">
        <title>Improved genome assembly and evidence-based global gene model set for the chordate Ciona intestinalis: new insight into intron and operon populations.</title>
        <authorList>
            <person name="Satou Y."/>
            <person name="Mineta K."/>
            <person name="Ogasawara M."/>
            <person name="Sasakura Y."/>
            <person name="Shoguchi E."/>
            <person name="Ueno K."/>
            <person name="Yamada L."/>
            <person name="Matsumoto J."/>
            <person name="Wasserscheid J."/>
            <person name="Dewar K."/>
            <person name="Wiley G.B."/>
            <person name="Macmil S.L."/>
            <person name="Roe B.A."/>
            <person name="Zeller R.W."/>
            <person name="Hastings K.E."/>
            <person name="Lemaire P."/>
            <person name="Lindquist E."/>
            <person name="Endo T."/>
            <person name="Hotta K."/>
            <person name="Inaba K."/>
        </authorList>
    </citation>
    <scope>NUCLEOTIDE SEQUENCE [LARGE SCALE GENOMIC DNA]</scope>
    <source>
        <strain evidence="1">wild type</strain>
    </source>
</reference>
<reference evidence="2" key="1">
    <citation type="journal article" date="2002" name="Science">
        <title>The draft genome of Ciona intestinalis: insights into chordate and vertebrate origins.</title>
        <authorList>
            <person name="Dehal P."/>
            <person name="Satou Y."/>
            <person name="Campbell R.K."/>
            <person name="Chapman J."/>
            <person name="Degnan B."/>
            <person name="De Tomaso A."/>
            <person name="Davidson B."/>
            <person name="Di Gregorio A."/>
            <person name="Gelpke M."/>
            <person name="Goodstein D.M."/>
            <person name="Harafuji N."/>
            <person name="Hastings K.E."/>
            <person name="Ho I."/>
            <person name="Hotta K."/>
            <person name="Huang W."/>
            <person name="Kawashima T."/>
            <person name="Lemaire P."/>
            <person name="Martinez D."/>
            <person name="Meinertzhagen I.A."/>
            <person name="Necula S."/>
            <person name="Nonaka M."/>
            <person name="Putnam N."/>
            <person name="Rash S."/>
            <person name="Saiga H."/>
            <person name="Satake M."/>
            <person name="Terry A."/>
            <person name="Yamada L."/>
            <person name="Wang H.G."/>
            <person name="Awazu S."/>
            <person name="Azumi K."/>
            <person name="Boore J."/>
            <person name="Branno M."/>
            <person name="Chin-Bow S."/>
            <person name="DeSantis R."/>
            <person name="Doyle S."/>
            <person name="Francino P."/>
            <person name="Keys D.N."/>
            <person name="Haga S."/>
            <person name="Hayashi H."/>
            <person name="Hino K."/>
            <person name="Imai K.S."/>
            <person name="Inaba K."/>
            <person name="Kano S."/>
            <person name="Kobayashi K."/>
            <person name="Kobayashi M."/>
            <person name="Lee B.I."/>
            <person name="Makabe K.W."/>
            <person name="Manohar C."/>
            <person name="Matassi G."/>
            <person name="Medina M."/>
            <person name="Mochizuki Y."/>
            <person name="Mount S."/>
            <person name="Morishita T."/>
            <person name="Miura S."/>
            <person name="Nakayama A."/>
            <person name="Nishizaka S."/>
            <person name="Nomoto H."/>
            <person name="Ohta F."/>
            <person name="Oishi K."/>
            <person name="Rigoutsos I."/>
            <person name="Sano M."/>
            <person name="Sasaki A."/>
            <person name="Sasakura Y."/>
            <person name="Shoguchi E."/>
            <person name="Shin-i T."/>
            <person name="Spagnuolo A."/>
            <person name="Stainier D."/>
            <person name="Suzuki M.M."/>
            <person name="Tassy O."/>
            <person name="Takatori N."/>
            <person name="Tokuoka M."/>
            <person name="Yagi K."/>
            <person name="Yoshizaki F."/>
            <person name="Wada S."/>
            <person name="Zhang C."/>
            <person name="Hyatt P.D."/>
            <person name="Larimer F."/>
            <person name="Detter C."/>
            <person name="Doggett N."/>
            <person name="Glavina T."/>
            <person name="Hawkins T."/>
            <person name="Richardson P."/>
            <person name="Lucas S."/>
            <person name="Kohara Y."/>
            <person name="Levine M."/>
            <person name="Satoh N."/>
            <person name="Rokhsar D.S."/>
        </authorList>
    </citation>
    <scope>NUCLEOTIDE SEQUENCE [LARGE SCALE GENOMIC DNA]</scope>
</reference>
<evidence type="ECO:0000313" key="2">
    <source>
        <dbReference type="Proteomes" id="UP000008144"/>
    </source>
</evidence>
<proteinExistence type="predicted"/>
<organism evidence="1 2">
    <name type="scientific">Ciona intestinalis</name>
    <name type="common">Transparent sea squirt</name>
    <name type="synonym">Ascidia intestinalis</name>
    <dbReference type="NCBI Taxonomy" id="7719"/>
    <lineage>
        <taxon>Eukaryota</taxon>
        <taxon>Metazoa</taxon>
        <taxon>Chordata</taxon>
        <taxon>Tunicata</taxon>
        <taxon>Ascidiacea</taxon>
        <taxon>Phlebobranchia</taxon>
        <taxon>Cionidae</taxon>
        <taxon>Ciona</taxon>
    </lineage>
</organism>
<dbReference type="Proteomes" id="UP000008144">
    <property type="component" value="Chromosome 4"/>
</dbReference>
<sequence length="41" mass="4823">ALQCISKRNHINRDSNGTKYDYFLLIRSFLNAFINSDEIEC</sequence>
<dbReference type="InParanoid" id="H2XV04"/>